<evidence type="ECO:0000259" key="1">
    <source>
        <dbReference type="Pfam" id="PF26096"/>
    </source>
</evidence>
<dbReference type="OrthoDB" id="24911at10239"/>
<dbReference type="Proteomes" id="UP000026999">
    <property type="component" value="Segment"/>
</dbReference>
<accession>A0A060AF46</accession>
<evidence type="ECO:0000313" key="3">
    <source>
        <dbReference type="Proteomes" id="UP000026999"/>
    </source>
</evidence>
<feature type="domain" description="DUF8033" evidence="1">
    <location>
        <begin position="4"/>
        <end position="80"/>
    </location>
</feature>
<evidence type="ECO:0000313" key="2">
    <source>
        <dbReference type="EMBL" id="AIA64166.1"/>
    </source>
</evidence>
<dbReference type="Pfam" id="PF26096">
    <property type="entry name" value="DUF8033"/>
    <property type="match status" value="1"/>
</dbReference>
<dbReference type="KEGG" id="vg:19685881"/>
<gene>
    <name evidence="2" type="ORF">PHAGE6E_140</name>
</gene>
<dbReference type="InterPro" id="IPR058346">
    <property type="entry name" value="DUF8033"/>
</dbReference>
<keyword evidence="3" id="KW-1185">Reference proteome</keyword>
<sequence>MTTELQAIYTNQKSFYGKAQVEYTPDNHKILYSYNTKVCELNADNQIIKIGYYSQTTSRHINDFLQQNGHKKMSKKEIEKLESEC</sequence>
<dbReference type="RefSeq" id="YP_009042645.1">
    <property type="nucleotide sequence ID" value="NC_024355.1"/>
</dbReference>
<protein>
    <recommendedName>
        <fullName evidence="1">DUF8033 domain-containing protein</fullName>
    </recommendedName>
</protein>
<proteinExistence type="predicted"/>
<reference evidence="2 3" key="1">
    <citation type="journal article" date="2014" name="Genome Announc.">
        <title>Complete Genome Sequence of a Staphylococcus epidermidis Bacteriophage Isolated from the Anterior Nares of Humans.</title>
        <authorList>
            <person name="Aswani V.H."/>
            <person name="Tremblay D.M."/>
            <person name="Moineau S."/>
            <person name="Shukla S.K."/>
        </authorList>
    </citation>
    <scope>NUCLEOTIDE SEQUENCE [LARGE SCALE GENOMIC DNA]</scope>
</reference>
<dbReference type="EMBL" id="KJ804259">
    <property type="protein sequence ID" value="AIA64166.1"/>
    <property type="molecule type" value="Genomic_DNA"/>
</dbReference>
<organism evidence="2 3">
    <name type="scientific">Staphylococcus phage 6ec</name>
    <dbReference type="NCBI Taxonomy" id="1500386"/>
    <lineage>
        <taxon>Viruses</taxon>
        <taxon>Duplodnaviria</taxon>
        <taxon>Heunggongvirae</taxon>
        <taxon>Uroviricota</taxon>
        <taxon>Caudoviricetes</taxon>
        <taxon>Sextaecvirus</taxon>
        <taxon>Sextaecvirus sextaec</taxon>
    </lineage>
</organism>
<name>A0A060AF46_9CAUD</name>
<dbReference type="GeneID" id="19685881"/>